<name>A0AAV7QR66_PLEWA</name>
<keyword evidence="2" id="KW-1185">Reference proteome</keyword>
<organism evidence="1 2">
    <name type="scientific">Pleurodeles waltl</name>
    <name type="common">Iberian ribbed newt</name>
    <dbReference type="NCBI Taxonomy" id="8319"/>
    <lineage>
        <taxon>Eukaryota</taxon>
        <taxon>Metazoa</taxon>
        <taxon>Chordata</taxon>
        <taxon>Craniata</taxon>
        <taxon>Vertebrata</taxon>
        <taxon>Euteleostomi</taxon>
        <taxon>Amphibia</taxon>
        <taxon>Batrachia</taxon>
        <taxon>Caudata</taxon>
        <taxon>Salamandroidea</taxon>
        <taxon>Salamandridae</taxon>
        <taxon>Pleurodelinae</taxon>
        <taxon>Pleurodeles</taxon>
    </lineage>
</organism>
<gene>
    <name evidence="1" type="ORF">NDU88_009293</name>
</gene>
<evidence type="ECO:0000313" key="2">
    <source>
        <dbReference type="Proteomes" id="UP001066276"/>
    </source>
</evidence>
<protein>
    <submittedName>
        <fullName evidence="1">Uncharacterized protein</fullName>
    </submittedName>
</protein>
<sequence>MQPPCGAAMPSAVPPNLPAGTLHFKVGTVGEASCTSFYLARAAARIHRARARVRISRERKAGRTFLRCGVAAEHRIFLSALRPRFEFFFFRAAP</sequence>
<proteinExistence type="predicted"/>
<evidence type="ECO:0000313" key="1">
    <source>
        <dbReference type="EMBL" id="KAJ1142981.1"/>
    </source>
</evidence>
<dbReference type="AlphaFoldDB" id="A0AAV7QR66"/>
<reference evidence="1" key="1">
    <citation type="journal article" date="2022" name="bioRxiv">
        <title>Sequencing and chromosome-scale assembly of the giantPleurodeles waltlgenome.</title>
        <authorList>
            <person name="Brown T."/>
            <person name="Elewa A."/>
            <person name="Iarovenko S."/>
            <person name="Subramanian E."/>
            <person name="Araus A.J."/>
            <person name="Petzold A."/>
            <person name="Susuki M."/>
            <person name="Suzuki K.-i.T."/>
            <person name="Hayashi T."/>
            <person name="Toyoda A."/>
            <person name="Oliveira C."/>
            <person name="Osipova E."/>
            <person name="Leigh N.D."/>
            <person name="Simon A."/>
            <person name="Yun M.H."/>
        </authorList>
    </citation>
    <scope>NUCLEOTIDE SEQUENCE</scope>
    <source>
        <strain evidence="1">20211129_DDA</strain>
        <tissue evidence="1">Liver</tissue>
    </source>
</reference>
<dbReference type="Proteomes" id="UP001066276">
    <property type="component" value="Chromosome 6"/>
</dbReference>
<dbReference type="EMBL" id="JANPWB010000010">
    <property type="protein sequence ID" value="KAJ1142981.1"/>
    <property type="molecule type" value="Genomic_DNA"/>
</dbReference>
<accession>A0AAV7QR66</accession>
<comment type="caution">
    <text evidence="1">The sequence shown here is derived from an EMBL/GenBank/DDBJ whole genome shotgun (WGS) entry which is preliminary data.</text>
</comment>